<evidence type="ECO:0000256" key="1">
    <source>
        <dbReference type="SAM" id="Phobius"/>
    </source>
</evidence>
<dbReference type="EMBL" id="JAWWNJ010000166">
    <property type="protein sequence ID" value="KAK6977647.1"/>
    <property type="molecule type" value="Genomic_DNA"/>
</dbReference>
<proteinExistence type="predicted"/>
<gene>
    <name evidence="2" type="ORF">R3P38DRAFT_3236722</name>
</gene>
<dbReference type="Gene3D" id="3.30.420.10">
    <property type="entry name" value="Ribonuclease H-like superfamily/Ribonuclease H"/>
    <property type="match status" value="1"/>
</dbReference>
<evidence type="ECO:0000313" key="3">
    <source>
        <dbReference type="Proteomes" id="UP001362999"/>
    </source>
</evidence>
<keyword evidence="3" id="KW-1185">Reference proteome</keyword>
<name>A0AAV9ZCW2_9AGAR</name>
<sequence>MAGAPTSAFVVDKPPPPCISMLGFIVSLPVLLFGGMKNMVLMWFGNPCIGTRSPQSAIPFGPYFPFVLHRIPVVVADEPSVNAILSHIKAGMKIGFDIEYNPNISTQTNNRLVTSIQIATSSRLVIVDMRNLNVLPVELRRVETLAICLLYNFIR</sequence>
<evidence type="ECO:0000313" key="2">
    <source>
        <dbReference type="EMBL" id="KAK6977647.1"/>
    </source>
</evidence>
<keyword evidence="1" id="KW-0472">Membrane</keyword>
<keyword evidence="1" id="KW-1133">Transmembrane helix</keyword>
<dbReference type="GO" id="GO:0003676">
    <property type="term" value="F:nucleic acid binding"/>
    <property type="evidence" value="ECO:0007669"/>
    <property type="project" value="InterPro"/>
</dbReference>
<dbReference type="Proteomes" id="UP001362999">
    <property type="component" value="Unassembled WGS sequence"/>
</dbReference>
<accession>A0AAV9ZCW2</accession>
<comment type="caution">
    <text evidence="2">The sequence shown here is derived from an EMBL/GenBank/DDBJ whole genome shotgun (WGS) entry which is preliminary data.</text>
</comment>
<protein>
    <submittedName>
        <fullName evidence="2">Uncharacterized protein</fullName>
    </submittedName>
</protein>
<dbReference type="InterPro" id="IPR036397">
    <property type="entry name" value="RNaseH_sf"/>
</dbReference>
<keyword evidence="1" id="KW-0812">Transmembrane</keyword>
<dbReference type="AlphaFoldDB" id="A0AAV9ZCW2"/>
<reference evidence="2 3" key="1">
    <citation type="journal article" date="2024" name="J Genomics">
        <title>Draft genome sequencing and assembly of Favolaschia claudopus CIRM-BRFM 2984 isolated from oak limbs.</title>
        <authorList>
            <person name="Navarro D."/>
            <person name="Drula E."/>
            <person name="Chaduli D."/>
            <person name="Cazenave R."/>
            <person name="Ahrendt S."/>
            <person name="Wang J."/>
            <person name="Lipzen A."/>
            <person name="Daum C."/>
            <person name="Barry K."/>
            <person name="Grigoriev I.V."/>
            <person name="Favel A."/>
            <person name="Rosso M.N."/>
            <person name="Martin F."/>
        </authorList>
    </citation>
    <scope>NUCLEOTIDE SEQUENCE [LARGE SCALE GENOMIC DNA]</scope>
    <source>
        <strain evidence="2 3">CIRM-BRFM 2984</strain>
    </source>
</reference>
<organism evidence="2 3">
    <name type="scientific">Favolaschia claudopus</name>
    <dbReference type="NCBI Taxonomy" id="2862362"/>
    <lineage>
        <taxon>Eukaryota</taxon>
        <taxon>Fungi</taxon>
        <taxon>Dikarya</taxon>
        <taxon>Basidiomycota</taxon>
        <taxon>Agaricomycotina</taxon>
        <taxon>Agaricomycetes</taxon>
        <taxon>Agaricomycetidae</taxon>
        <taxon>Agaricales</taxon>
        <taxon>Marasmiineae</taxon>
        <taxon>Mycenaceae</taxon>
        <taxon>Favolaschia</taxon>
    </lineage>
</organism>
<feature type="transmembrane region" description="Helical" evidence="1">
    <location>
        <begin position="19"/>
        <end position="36"/>
    </location>
</feature>